<evidence type="ECO:0000256" key="1">
    <source>
        <dbReference type="ARBA" id="ARBA00001947"/>
    </source>
</evidence>
<name>A0A6B0YMZ7_9CHLR</name>
<dbReference type="PANTHER" id="PTHR37326:SF1">
    <property type="entry name" value="BLL3975 PROTEIN"/>
    <property type="match status" value="1"/>
</dbReference>
<dbReference type="InterPro" id="IPR055438">
    <property type="entry name" value="AstE_AspA_cat"/>
</dbReference>
<comment type="caution">
    <text evidence="6">The sequence shown here is derived from an EMBL/GenBank/DDBJ whole genome shotgun (WGS) entry which is preliminary data.</text>
</comment>
<accession>A0A6B0YMZ7</accession>
<evidence type="ECO:0000313" key="6">
    <source>
        <dbReference type="EMBL" id="MXY92414.1"/>
    </source>
</evidence>
<evidence type="ECO:0000256" key="4">
    <source>
        <dbReference type="ARBA" id="ARBA00022833"/>
    </source>
</evidence>
<protein>
    <recommendedName>
        <fullName evidence="5">Succinylglutamate desuccinylase/Aspartoacylase catalytic domain-containing protein</fullName>
    </recommendedName>
</protein>
<dbReference type="EMBL" id="VXRG01000031">
    <property type="protein sequence ID" value="MXY92414.1"/>
    <property type="molecule type" value="Genomic_DNA"/>
</dbReference>
<reference evidence="6" key="1">
    <citation type="submission" date="2019-09" db="EMBL/GenBank/DDBJ databases">
        <title>Characterisation of the sponge microbiome using genome-centric metagenomics.</title>
        <authorList>
            <person name="Engelberts J.P."/>
            <person name="Robbins S.J."/>
            <person name="De Goeij J.M."/>
            <person name="Aranda M."/>
            <person name="Bell S.C."/>
            <person name="Webster N.S."/>
        </authorList>
    </citation>
    <scope>NUCLEOTIDE SEQUENCE</scope>
    <source>
        <strain evidence="6">SB0664_bin_27</strain>
    </source>
</reference>
<evidence type="ECO:0000256" key="3">
    <source>
        <dbReference type="ARBA" id="ARBA00022801"/>
    </source>
</evidence>
<proteinExistence type="predicted"/>
<sequence>MHISELNMTQLERGTKSACWLNISPRVEGGWWQLPLLTVTGSNPGPTLAVFAGVHGDEYEGVEAIPRIAEEVDPHHLRGTLLMVPVCNMAAYATATRNSPIDGLNLARVFPGSETGTLTECIAYWLTHKFISAADFFIDLHSAGIVGEIPTLAGYVHSDDDIGRRSLAAARVFGAPVLWGHPPPIPPGRSITAALELGVPCLYTEAAGAGRARPEDVDCFTQGVLNVMHHLDMLAGDPTPAPPAEHLIGDGNMDEVMSAPMAGYFRPRVELLQEVQSGQLVGAIHDPLGALLAELHAEKDGIVIMRRGVHRVLAGDGLIHLTNRAE</sequence>
<evidence type="ECO:0000259" key="5">
    <source>
        <dbReference type="Pfam" id="PF24827"/>
    </source>
</evidence>
<dbReference type="GO" id="GO:0046872">
    <property type="term" value="F:metal ion binding"/>
    <property type="evidence" value="ECO:0007669"/>
    <property type="project" value="UniProtKB-KW"/>
</dbReference>
<keyword evidence="2" id="KW-0479">Metal-binding</keyword>
<dbReference type="PANTHER" id="PTHR37326">
    <property type="entry name" value="BLL3975 PROTEIN"/>
    <property type="match status" value="1"/>
</dbReference>
<dbReference type="SUPFAM" id="SSF53187">
    <property type="entry name" value="Zn-dependent exopeptidases"/>
    <property type="match status" value="1"/>
</dbReference>
<dbReference type="Pfam" id="PF24827">
    <property type="entry name" value="AstE_AspA_cat"/>
    <property type="match status" value="1"/>
</dbReference>
<keyword evidence="4" id="KW-0862">Zinc</keyword>
<dbReference type="GO" id="GO:0016811">
    <property type="term" value="F:hydrolase activity, acting on carbon-nitrogen (but not peptide) bonds, in linear amides"/>
    <property type="evidence" value="ECO:0007669"/>
    <property type="project" value="InterPro"/>
</dbReference>
<dbReference type="AlphaFoldDB" id="A0A6B0YMZ7"/>
<dbReference type="InterPro" id="IPR043795">
    <property type="entry name" value="N-alpha-Ac-DABA-like"/>
</dbReference>
<organism evidence="6">
    <name type="scientific">Caldilineaceae bacterium SB0664_bin_27</name>
    <dbReference type="NCBI Taxonomy" id="2605260"/>
    <lineage>
        <taxon>Bacteria</taxon>
        <taxon>Bacillati</taxon>
        <taxon>Chloroflexota</taxon>
        <taxon>Caldilineae</taxon>
        <taxon>Caldilineales</taxon>
        <taxon>Caldilineaceae</taxon>
    </lineage>
</organism>
<comment type="cofactor">
    <cofactor evidence="1">
        <name>Zn(2+)</name>
        <dbReference type="ChEBI" id="CHEBI:29105"/>
    </cofactor>
</comment>
<dbReference type="InterPro" id="IPR053138">
    <property type="entry name" value="N-alpha-Ac-DABA_deacetylase"/>
</dbReference>
<gene>
    <name evidence="6" type="ORF">F4Y42_03090</name>
</gene>
<dbReference type="GO" id="GO:0016788">
    <property type="term" value="F:hydrolase activity, acting on ester bonds"/>
    <property type="evidence" value="ECO:0007669"/>
    <property type="project" value="InterPro"/>
</dbReference>
<dbReference type="Gene3D" id="3.40.630.10">
    <property type="entry name" value="Zn peptidases"/>
    <property type="match status" value="1"/>
</dbReference>
<feature type="domain" description="Succinylglutamate desuccinylase/Aspartoacylase catalytic" evidence="5">
    <location>
        <begin position="44"/>
        <end position="231"/>
    </location>
</feature>
<keyword evidence="3" id="KW-0378">Hydrolase</keyword>
<evidence type="ECO:0000256" key="2">
    <source>
        <dbReference type="ARBA" id="ARBA00022723"/>
    </source>
</evidence>
<dbReference type="CDD" id="cd06230">
    <property type="entry name" value="M14_ASTE_ASPA_like"/>
    <property type="match status" value="1"/>
</dbReference>
<dbReference type="PIRSF" id="PIRSF039012">
    <property type="entry name" value="ASP"/>
    <property type="match status" value="1"/>
</dbReference>